<dbReference type="EC" id="2.7.7.7" evidence="2"/>
<dbReference type="EMBL" id="JQ815363">
    <property type="protein sequence ID" value="AFJ20376.1"/>
    <property type="molecule type" value="Genomic_DNA"/>
</dbReference>
<name>K7PBL6_9VIRU</name>
<accession>K7PBL6</accession>
<feature type="domain" description="DAD" evidence="11">
    <location>
        <begin position="1306"/>
        <end position="1343"/>
    </location>
</feature>
<evidence type="ECO:0000256" key="9">
    <source>
        <dbReference type="ARBA" id="ARBA00049244"/>
    </source>
</evidence>
<evidence type="ECO:0000256" key="6">
    <source>
        <dbReference type="ARBA" id="ARBA00022932"/>
    </source>
</evidence>
<evidence type="ECO:0000256" key="3">
    <source>
        <dbReference type="ARBA" id="ARBA00022679"/>
    </source>
</evidence>
<keyword evidence="7" id="KW-1194">Viral DNA replication</keyword>
<dbReference type="InterPro" id="IPR006134">
    <property type="entry name" value="DNA-dir_DNA_pol_B_multi_dom"/>
</dbReference>
<dbReference type="RefSeq" id="YP_007003742.1">
    <property type="nucleotide sequence ID" value="NC_019491.1"/>
</dbReference>
<organism evidence="12 13">
    <name type="scientific">Cyprinid herpesvirus 1</name>
    <dbReference type="NCBI Taxonomy" id="317858"/>
    <lineage>
        <taxon>Viruses</taxon>
        <taxon>Duplodnaviria</taxon>
        <taxon>Heunggongvirae</taxon>
        <taxon>Peploviricota</taxon>
        <taxon>Herviviricetes</taxon>
        <taxon>Herpesvirales</taxon>
        <taxon>Alloherpesviridae</taxon>
        <taxon>Cyvirus</taxon>
        <taxon>Cyvirus cyprinidallo1</taxon>
    </lineage>
</organism>
<dbReference type="GO" id="GO:0003887">
    <property type="term" value="F:DNA-directed DNA polymerase activity"/>
    <property type="evidence" value="ECO:0007669"/>
    <property type="project" value="UniProtKB-KW"/>
</dbReference>
<keyword evidence="3 12" id="KW-0808">Transferase</keyword>
<feature type="region of interest" description="Disordered" evidence="10">
    <location>
        <begin position="1331"/>
        <end position="1357"/>
    </location>
</feature>
<dbReference type="GO" id="GO:0039693">
    <property type="term" value="P:viral DNA genome replication"/>
    <property type="evidence" value="ECO:0007669"/>
    <property type="project" value="UniProtKB-KW"/>
</dbReference>
<evidence type="ECO:0000259" key="11">
    <source>
        <dbReference type="PROSITE" id="PS51231"/>
    </source>
</evidence>
<dbReference type="InterPro" id="IPR006172">
    <property type="entry name" value="DNA-dir_DNA_pol_B"/>
</dbReference>
<dbReference type="PROSITE" id="PS51231">
    <property type="entry name" value="DAD"/>
    <property type="match status" value="1"/>
</dbReference>
<dbReference type="Pfam" id="PF00136">
    <property type="entry name" value="DNA_pol_B"/>
    <property type="match status" value="1"/>
</dbReference>
<dbReference type="GO" id="GO:0000166">
    <property type="term" value="F:nucleotide binding"/>
    <property type="evidence" value="ECO:0007669"/>
    <property type="project" value="InterPro"/>
</dbReference>
<dbReference type="SUPFAM" id="SSF56672">
    <property type="entry name" value="DNA/RNA polymerases"/>
    <property type="match status" value="1"/>
</dbReference>
<evidence type="ECO:0000256" key="8">
    <source>
        <dbReference type="ARBA" id="ARBA00023125"/>
    </source>
</evidence>
<dbReference type="InterPro" id="IPR014767">
    <property type="entry name" value="DAD_dom"/>
</dbReference>
<dbReference type="Gene3D" id="1.10.287.690">
    <property type="entry name" value="Helix hairpin bin"/>
    <property type="match status" value="1"/>
</dbReference>
<dbReference type="InterPro" id="IPR050240">
    <property type="entry name" value="DNA_pol_type-B"/>
</dbReference>
<dbReference type="PRINTS" id="PR00106">
    <property type="entry name" value="DNAPOLB"/>
</dbReference>
<dbReference type="InterPro" id="IPR043502">
    <property type="entry name" value="DNA/RNA_pol_sf"/>
</dbReference>
<dbReference type="PANTHER" id="PTHR10322">
    <property type="entry name" value="DNA POLYMERASE CATALYTIC SUBUNIT"/>
    <property type="match status" value="1"/>
</dbReference>
<dbReference type="InterPro" id="IPR023211">
    <property type="entry name" value="DNA_pol_palm_dom_sf"/>
</dbReference>
<evidence type="ECO:0000256" key="4">
    <source>
        <dbReference type="ARBA" id="ARBA00022695"/>
    </source>
</evidence>
<dbReference type="PANTHER" id="PTHR10322:SF23">
    <property type="entry name" value="DNA POLYMERASE DELTA CATALYTIC SUBUNIT"/>
    <property type="match status" value="1"/>
</dbReference>
<evidence type="ECO:0000256" key="2">
    <source>
        <dbReference type="ARBA" id="ARBA00012417"/>
    </source>
</evidence>
<reference evidence="12 13" key="1">
    <citation type="journal article" date="2013" name="J. Virol.">
        <title>Comparative genomics of carp herpesviruses.</title>
        <authorList>
            <person name="Davison A.J."/>
            <person name="Kurobe T."/>
            <person name="Gatherer D."/>
            <person name="Cunningham C."/>
            <person name="Korf I."/>
            <person name="Fukuda H."/>
            <person name="Hedrick R.P."/>
            <person name="Waltzek T.B."/>
        </authorList>
    </citation>
    <scope>NUCLEOTIDE SEQUENCE [LARGE SCALE GENOMIC DNA]</scope>
    <source>
        <strain evidence="12">NG-J1</strain>
    </source>
</reference>
<sequence length="1700" mass="194454">MQQFKLYEAFKDYLPRQLTEEEFGRNDGTELMYVSSIRLLDDAMRVWACWPESGRKRCFWIKPVYWPCVLSDKVYGCLTRTKPGLLSGTAGLPQAGGIWLNNADTKQDVQSRIILFKRKRERQNFINTLRREFPTDADVGTFEGSESDMLGMAECILNKFLCCSFYKAPAFLSSPGVSDPVLSLNELRFCHEADEKLYNDHFNFRDDILVRQLKAARAKGDAERAEQLELKKTEARSAWPRRLVPEMVYRCGFFDFECVFSERNQDPDLNADQDPTFNEDKRIDARISTCFLKAFLPAKHSSNLRGYKEVTSVSLVYGGYERDQCTGQPLEKKTREVWYNAKRAGKEPIQRDETCSDVVTTNAVLTACESELDMLVRFMRAVRDHCDVLFVFNYDFDIMVLTSRVNFYRSVYPSHPLTRELAGLFEEAFSRDSTNVPADFIFLDNKHNSCYTELLDTIAQHKDAFFAACRKSGAKRDEHDNMIITRTQVSDFYPYATAFTKFNDARHLNSTMRGFGVYIVDLMKVNNTKDVKKGASRFTKLETVANTIISKSRPHKCPHKAGKIKGVAYTEMDDMFFRGGKDLWKYLMYNLADSELLARIARYTRPHIEFVCRVRATFGLDYVSLGREKVDFSGAMVQSTKSVEAPLLFSKVRINRFVAAGRNFAAVAMGGKYASMEFRRNIRVKGGKVFQPLLGMTYTGPYVGTICTYDFASLYPSNMCDGGISPESIVSRADPFCLEYARNTVMLDWKKIPAASNMEELKEYPFAEDLYTIICYRNREVGWTRFETYTASSLGHYLSMRSHYKKRMKNEPDPGLKAYYDQMQGEMKVCANSHYGVAQSLCQHLTTMSGRQKILLVETAVKKTKGMTVVYGDTDSVMYQCPPAEATIVPLDVDTVLGDVTAAQVNTYTRGKTGEEGGVVQRILRDLNERLYEFMAERMVHVDDDLNVRPLSRCPETKLFYLTDTTLNPGRPTKVFLRDILDGTLITNLAYENTATVSINMAKKNYIYTNHELENGVLTNTKEKLRGVQAIKNNAAGATRDLNNDFVFIGFRGWAAVFASSFGNLKNIIAYKSWASVEVGDDVYFCTSTPEFDEWHACTNYSSLLCEWCKVTGVEREPAASSSDYSMQRVTMRRPDGTEFRYVCALDSNSFNMTHTFSLAEQMRRNAVILNLVKFRYWSASAGFTNWRSLIQYSAIRTLELEDLQESFKEFGAYNSKNDKVAYVTVDPLCKCDKERRKQVPLYSFLNGYRFDVKQDVLDRDMWGTSSISLHDISIDDLIIALGWPEEVREDDAEWKEQPEELVVEDEKQDGELQKLLTDLRSGEVAAAKLRAKKPKRAKKGAAQDTAEEEEEDRVEVPPLRETAVSPENHIARDRRVPPFHPMALKHALSLCAVTEEANYGVHLLFDMFIPKTGSVPVGWPLREKLDKGLRFIRDTFDDMKRLKDQGQAVFQTLYSTPVNRGLLDDLDSEESFVSPVDLRENNVIRIILDRPETLRNLLNSTRALLQKKLARTVGKFTHPRLRVPRCLRELVGANLVPYTGDPTDSETIELCENLYQYQILLGAAKNHCTLEYDAHIQQVDWTQPELSLDTLEHPPAYATAFELKVFFRRRRVALDRFKKNAVPSSVHCAFCERYWNAVLSGENMVFERFVEEQYEPCFKPSSFSRQQQRQTVSCASQQLLKRRAGKVCLQEAVRELSGH</sequence>
<comment type="catalytic activity">
    <reaction evidence="9">
        <text>DNA(n) + a 2'-deoxyribonucleoside 5'-triphosphate = DNA(n+1) + diphosphate</text>
        <dbReference type="Rhea" id="RHEA:22508"/>
        <dbReference type="Rhea" id="RHEA-COMP:17339"/>
        <dbReference type="Rhea" id="RHEA-COMP:17340"/>
        <dbReference type="ChEBI" id="CHEBI:33019"/>
        <dbReference type="ChEBI" id="CHEBI:61560"/>
        <dbReference type="ChEBI" id="CHEBI:173112"/>
        <dbReference type="EC" id="2.7.7.7"/>
    </reaction>
</comment>
<keyword evidence="4 12" id="KW-0548">Nucleotidyltransferase</keyword>
<gene>
    <name evidence="12" type="ORF">CyHV1_ORF79</name>
</gene>
<evidence type="ECO:0000256" key="10">
    <source>
        <dbReference type="SAM" id="MobiDB-lite"/>
    </source>
</evidence>
<dbReference type="SUPFAM" id="SSF53098">
    <property type="entry name" value="Ribonuclease H-like"/>
    <property type="match status" value="1"/>
</dbReference>
<protein>
    <recommendedName>
        <fullName evidence="2">DNA-directed DNA polymerase</fullName>
        <ecNumber evidence="2">2.7.7.7</ecNumber>
    </recommendedName>
</protein>
<dbReference type="InterPro" id="IPR036397">
    <property type="entry name" value="RNaseH_sf"/>
</dbReference>
<proteinExistence type="inferred from homology"/>
<comment type="similarity">
    <text evidence="1">Belongs to the DNA polymerase type-B family.</text>
</comment>
<evidence type="ECO:0000256" key="5">
    <source>
        <dbReference type="ARBA" id="ARBA00022705"/>
    </source>
</evidence>
<dbReference type="Gene3D" id="3.30.420.10">
    <property type="entry name" value="Ribonuclease H-like superfamily/Ribonuclease H"/>
    <property type="match status" value="1"/>
</dbReference>
<evidence type="ECO:0000256" key="7">
    <source>
        <dbReference type="ARBA" id="ARBA00023109"/>
    </source>
</evidence>
<evidence type="ECO:0000256" key="1">
    <source>
        <dbReference type="ARBA" id="ARBA00005755"/>
    </source>
</evidence>
<dbReference type="GO" id="GO:0006261">
    <property type="term" value="P:DNA-templated DNA replication"/>
    <property type="evidence" value="ECO:0007669"/>
    <property type="project" value="TreeGrafter"/>
</dbReference>
<keyword evidence="5" id="KW-0235">DNA replication</keyword>
<dbReference type="GeneID" id="14011230"/>
<dbReference type="GO" id="GO:0003677">
    <property type="term" value="F:DNA binding"/>
    <property type="evidence" value="ECO:0007669"/>
    <property type="project" value="UniProtKB-KW"/>
</dbReference>
<dbReference type="SMART" id="SM00486">
    <property type="entry name" value="POLBc"/>
    <property type="match status" value="1"/>
</dbReference>
<keyword evidence="13" id="KW-1185">Reference proteome</keyword>
<feature type="compositionally biased region" description="Basic residues" evidence="10">
    <location>
        <begin position="1331"/>
        <end position="1340"/>
    </location>
</feature>
<dbReference type="Gene3D" id="3.90.1600.10">
    <property type="entry name" value="Palm domain of DNA polymerase"/>
    <property type="match status" value="1"/>
</dbReference>
<keyword evidence="8" id="KW-0238">DNA-binding</keyword>
<dbReference type="KEGG" id="vg:14011230"/>
<evidence type="ECO:0000313" key="12">
    <source>
        <dbReference type="EMBL" id="AFJ20376.1"/>
    </source>
</evidence>
<evidence type="ECO:0000313" key="13">
    <source>
        <dbReference type="Proteomes" id="UP000118426"/>
    </source>
</evidence>
<keyword evidence="6" id="KW-0239">DNA-directed DNA polymerase</keyword>
<dbReference type="InterPro" id="IPR012337">
    <property type="entry name" value="RNaseH-like_sf"/>
</dbReference>
<dbReference type="Proteomes" id="UP000118426">
    <property type="component" value="Segment"/>
</dbReference>